<keyword evidence="6 10" id="KW-1133">Transmembrane helix</keyword>
<dbReference type="PANTHER" id="PTHR30266:SF2">
    <property type="entry name" value="LARGE-CONDUCTANCE MECHANOSENSITIVE CHANNEL"/>
    <property type="match status" value="1"/>
</dbReference>
<keyword evidence="4 10" id="KW-1003">Cell membrane</keyword>
<evidence type="ECO:0000256" key="1">
    <source>
        <dbReference type="ARBA" id="ARBA00004651"/>
    </source>
</evidence>
<comment type="subcellular location">
    <subcellularLocation>
        <location evidence="1 10">Cell membrane</location>
        <topology evidence="1 10">Multi-pass membrane protein</topology>
    </subcellularLocation>
</comment>
<dbReference type="HAMAP" id="MF_00115">
    <property type="entry name" value="MscL"/>
    <property type="match status" value="1"/>
</dbReference>
<dbReference type="NCBIfam" id="TIGR00220">
    <property type="entry name" value="mscL"/>
    <property type="match status" value="1"/>
</dbReference>
<dbReference type="PROSITE" id="PS01327">
    <property type="entry name" value="MSCL"/>
    <property type="match status" value="1"/>
</dbReference>
<evidence type="ECO:0000256" key="7">
    <source>
        <dbReference type="ARBA" id="ARBA00023065"/>
    </source>
</evidence>
<comment type="subunit">
    <text evidence="10">Homopentamer.</text>
</comment>
<keyword evidence="3 10" id="KW-0813">Transport</keyword>
<sequence length="135" mass="14522">MLKGFKEFISRGNVVDLAVGVIIGGAFSPIVVALTDKVLMPLIAAIFGKPNFDQVGAFTLNGAQIMPGTVITALINFLIVAAAIYFFVVTPMNKLNRKRDEEPEAVEDVPADDVALLTEIRDLLAQNANRPHSSL</sequence>
<dbReference type="InterPro" id="IPR001185">
    <property type="entry name" value="MS_channel"/>
</dbReference>
<evidence type="ECO:0000256" key="3">
    <source>
        <dbReference type="ARBA" id="ARBA00022448"/>
    </source>
</evidence>
<dbReference type="GO" id="GO:0005886">
    <property type="term" value="C:plasma membrane"/>
    <property type="evidence" value="ECO:0007669"/>
    <property type="project" value="UniProtKB-SubCell"/>
</dbReference>
<evidence type="ECO:0000256" key="9">
    <source>
        <dbReference type="ARBA" id="ARBA00023303"/>
    </source>
</evidence>
<evidence type="ECO:0000256" key="4">
    <source>
        <dbReference type="ARBA" id="ARBA00022475"/>
    </source>
</evidence>
<dbReference type="RefSeq" id="WP_131279346.1">
    <property type="nucleotide sequence ID" value="NZ_JBHSLR010000009.1"/>
</dbReference>
<dbReference type="EMBL" id="SJDT01000001">
    <property type="protein sequence ID" value="TBW23801.1"/>
    <property type="molecule type" value="Genomic_DNA"/>
</dbReference>
<feature type="transmembrane region" description="Helical" evidence="10">
    <location>
        <begin position="12"/>
        <end position="34"/>
    </location>
</feature>
<organism evidence="11 12">
    <name type="scientific">Arcanobacterium bovis</name>
    <dbReference type="NCBI Taxonomy" id="2529275"/>
    <lineage>
        <taxon>Bacteria</taxon>
        <taxon>Bacillati</taxon>
        <taxon>Actinomycetota</taxon>
        <taxon>Actinomycetes</taxon>
        <taxon>Actinomycetales</taxon>
        <taxon>Actinomycetaceae</taxon>
        <taxon>Arcanobacterium</taxon>
    </lineage>
</organism>
<dbReference type="Pfam" id="PF01741">
    <property type="entry name" value="MscL"/>
    <property type="match status" value="1"/>
</dbReference>
<dbReference type="PANTHER" id="PTHR30266">
    <property type="entry name" value="MECHANOSENSITIVE CHANNEL MSCL"/>
    <property type="match status" value="1"/>
</dbReference>
<dbReference type="SUPFAM" id="SSF81330">
    <property type="entry name" value="Gated mechanosensitive channel"/>
    <property type="match status" value="1"/>
</dbReference>
<evidence type="ECO:0000313" key="11">
    <source>
        <dbReference type="EMBL" id="TBW23801.1"/>
    </source>
</evidence>
<dbReference type="Proteomes" id="UP000293036">
    <property type="component" value="Unassembled WGS sequence"/>
</dbReference>
<proteinExistence type="inferred from homology"/>
<keyword evidence="7 10" id="KW-0406">Ion transport</keyword>
<dbReference type="OrthoDB" id="9810350at2"/>
<keyword evidence="8 10" id="KW-0472">Membrane</keyword>
<dbReference type="Gene3D" id="1.10.1200.120">
    <property type="entry name" value="Large-conductance mechanosensitive channel, MscL, domain 1"/>
    <property type="match status" value="1"/>
</dbReference>
<gene>
    <name evidence="10 11" type="primary">mscL</name>
    <name evidence="11" type="ORF">EZJ44_01305</name>
</gene>
<comment type="caution">
    <text evidence="11">The sequence shown here is derived from an EMBL/GenBank/DDBJ whole genome shotgun (WGS) entry which is preliminary data.</text>
</comment>
<evidence type="ECO:0000256" key="2">
    <source>
        <dbReference type="ARBA" id="ARBA00007254"/>
    </source>
</evidence>
<evidence type="ECO:0000256" key="5">
    <source>
        <dbReference type="ARBA" id="ARBA00022692"/>
    </source>
</evidence>
<dbReference type="PRINTS" id="PR01264">
    <property type="entry name" value="MECHCHANNEL"/>
</dbReference>
<dbReference type="GO" id="GO:0008381">
    <property type="term" value="F:mechanosensitive monoatomic ion channel activity"/>
    <property type="evidence" value="ECO:0007669"/>
    <property type="project" value="UniProtKB-UniRule"/>
</dbReference>
<keyword evidence="5 10" id="KW-0812">Transmembrane</keyword>
<dbReference type="AlphaFoldDB" id="A0A4Q9V2C9"/>
<dbReference type="InterPro" id="IPR036019">
    <property type="entry name" value="MscL_channel"/>
</dbReference>
<comment type="function">
    <text evidence="10">Channel that opens in response to stretch forces in the membrane lipid bilayer. May participate in the regulation of osmotic pressure changes within the cell.</text>
</comment>
<evidence type="ECO:0000256" key="8">
    <source>
        <dbReference type="ARBA" id="ARBA00023136"/>
    </source>
</evidence>
<reference evidence="11 12" key="1">
    <citation type="submission" date="2019-02" db="EMBL/GenBank/DDBJ databases">
        <title>Arcanobacterium bovis sp. nov., isolated from the milk of a cow with mastitis.</title>
        <authorList>
            <person name="Sammra O."/>
            <person name="Foster G."/>
            <person name="Hassan A."/>
            <person name="Alssahen M."/>
            <person name="Laemmler C."/>
            <person name="Borowiak M."/>
            <person name="Malorny B."/>
            <person name="Abdulmawjood A."/>
        </authorList>
    </citation>
    <scope>NUCLEOTIDE SEQUENCE [LARGE SCALE GENOMIC DNA]</scope>
    <source>
        <strain evidence="11 12">C605018/01/1</strain>
    </source>
</reference>
<keyword evidence="12" id="KW-1185">Reference proteome</keyword>
<dbReference type="InterPro" id="IPR019823">
    <property type="entry name" value="Mechanosensitive_channel_CS"/>
</dbReference>
<accession>A0A4Q9V2C9</accession>
<keyword evidence="9 10" id="KW-0407">Ion channel</keyword>
<name>A0A4Q9V2C9_9ACTO</name>
<protein>
    <recommendedName>
        <fullName evidence="10">Large-conductance mechanosensitive channel</fullName>
    </recommendedName>
</protein>
<dbReference type="InterPro" id="IPR037673">
    <property type="entry name" value="MSC/AndL"/>
</dbReference>
<feature type="transmembrane region" description="Helical" evidence="10">
    <location>
        <begin position="65"/>
        <end position="89"/>
    </location>
</feature>
<comment type="similarity">
    <text evidence="2 10">Belongs to the MscL family.</text>
</comment>
<evidence type="ECO:0000256" key="6">
    <source>
        <dbReference type="ARBA" id="ARBA00022989"/>
    </source>
</evidence>
<evidence type="ECO:0000313" key="12">
    <source>
        <dbReference type="Proteomes" id="UP000293036"/>
    </source>
</evidence>
<evidence type="ECO:0000256" key="10">
    <source>
        <dbReference type="HAMAP-Rule" id="MF_00115"/>
    </source>
</evidence>